<evidence type="ECO:0000256" key="7">
    <source>
        <dbReference type="ARBA" id="ARBA00022963"/>
    </source>
</evidence>
<dbReference type="GO" id="GO:0004435">
    <property type="term" value="F:phosphatidylinositol-4,5-bisphosphate phospholipase C activity"/>
    <property type="evidence" value="ECO:0007669"/>
    <property type="project" value="UniProtKB-EC"/>
</dbReference>
<feature type="region of interest" description="Disordered" evidence="11">
    <location>
        <begin position="1"/>
        <end position="20"/>
    </location>
</feature>
<dbReference type="EMBL" id="VCAZ01000063">
    <property type="protein sequence ID" value="TSO05366.1"/>
    <property type="molecule type" value="Genomic_DNA"/>
</dbReference>
<evidence type="ECO:0000313" key="13">
    <source>
        <dbReference type="EMBL" id="TSO05366.1"/>
    </source>
</evidence>
<dbReference type="CDD" id="cd13363">
    <property type="entry name" value="PH_PLC_delta"/>
    <property type="match status" value="1"/>
</dbReference>
<keyword evidence="3" id="KW-0479">Metal-binding</keyword>
<evidence type="ECO:0000256" key="9">
    <source>
        <dbReference type="ARBA" id="ARBA00023224"/>
    </source>
</evidence>
<keyword evidence="6" id="KW-0106">Calcium</keyword>
<dbReference type="Pfam" id="PF16457">
    <property type="entry name" value="PH_12"/>
    <property type="match status" value="1"/>
</dbReference>
<dbReference type="SUPFAM" id="SSF50729">
    <property type="entry name" value="PH domain-like"/>
    <property type="match status" value="1"/>
</dbReference>
<dbReference type="Proteomes" id="UP000319801">
    <property type="component" value="Unassembled WGS sequence"/>
</dbReference>
<dbReference type="InterPro" id="IPR001192">
    <property type="entry name" value="PI-PLC_fam"/>
</dbReference>
<evidence type="ECO:0000313" key="14">
    <source>
        <dbReference type="Proteomes" id="UP000319801"/>
    </source>
</evidence>
<name>A0A556U8H4_BAGYA</name>
<keyword evidence="5" id="KW-0378">Hydrolase</keyword>
<feature type="compositionally biased region" description="Basic residues" evidence="11">
    <location>
        <begin position="1"/>
        <end position="11"/>
    </location>
</feature>
<dbReference type="EC" id="3.1.4.11" evidence="2"/>
<dbReference type="GO" id="GO:0035556">
    <property type="term" value="P:intracellular signal transduction"/>
    <property type="evidence" value="ECO:0007669"/>
    <property type="project" value="InterPro"/>
</dbReference>
<dbReference type="GO" id="GO:0046872">
    <property type="term" value="F:metal ion binding"/>
    <property type="evidence" value="ECO:0007669"/>
    <property type="project" value="UniProtKB-KW"/>
</dbReference>
<dbReference type="PANTHER" id="PTHR10336:SF199">
    <property type="entry name" value="PHOSPHOINOSITIDE PHOSPHOLIPASE C"/>
    <property type="match status" value="1"/>
</dbReference>
<comment type="caution">
    <text evidence="13">The sequence shown here is derived from an EMBL/GenBank/DDBJ whole genome shotgun (WGS) entry which is preliminary data.</text>
</comment>
<comment type="catalytic activity">
    <reaction evidence="10">
        <text>a 1,2-diacyl-sn-glycero-3-phospho-(1D-myo-inositol-4,5-bisphosphate) + H2O = 1D-myo-inositol 1,4,5-trisphosphate + a 1,2-diacyl-sn-glycerol + H(+)</text>
        <dbReference type="Rhea" id="RHEA:33179"/>
        <dbReference type="ChEBI" id="CHEBI:15377"/>
        <dbReference type="ChEBI" id="CHEBI:15378"/>
        <dbReference type="ChEBI" id="CHEBI:17815"/>
        <dbReference type="ChEBI" id="CHEBI:58456"/>
        <dbReference type="ChEBI" id="CHEBI:203600"/>
        <dbReference type="EC" id="3.1.4.11"/>
    </reaction>
    <physiologicalReaction direction="left-to-right" evidence="10">
        <dbReference type="Rhea" id="RHEA:33180"/>
    </physiologicalReaction>
</comment>
<dbReference type="Gene3D" id="2.30.29.30">
    <property type="entry name" value="Pleckstrin-homology domain (PH domain)/Phosphotyrosine-binding domain (PTB)"/>
    <property type="match status" value="1"/>
</dbReference>
<feature type="domain" description="PH" evidence="12">
    <location>
        <begin position="42"/>
        <end position="150"/>
    </location>
</feature>
<evidence type="ECO:0000256" key="2">
    <source>
        <dbReference type="ARBA" id="ARBA00012368"/>
    </source>
</evidence>
<accession>A0A556U8H4</accession>
<evidence type="ECO:0000256" key="1">
    <source>
        <dbReference type="ARBA" id="ARBA00001913"/>
    </source>
</evidence>
<evidence type="ECO:0000256" key="8">
    <source>
        <dbReference type="ARBA" id="ARBA00023098"/>
    </source>
</evidence>
<protein>
    <recommendedName>
        <fullName evidence="2">phosphoinositide phospholipase C</fullName>
        <ecNumber evidence="2">3.1.4.11</ecNumber>
    </recommendedName>
</protein>
<dbReference type="SMART" id="SM00233">
    <property type="entry name" value="PH"/>
    <property type="match status" value="1"/>
</dbReference>
<keyword evidence="8" id="KW-0443">Lipid metabolism</keyword>
<keyword evidence="7" id="KW-0442">Lipid degradation</keyword>
<evidence type="ECO:0000256" key="10">
    <source>
        <dbReference type="ARBA" id="ARBA00023674"/>
    </source>
</evidence>
<gene>
    <name evidence="13" type="ORF">Baya_9489</name>
</gene>
<evidence type="ECO:0000256" key="6">
    <source>
        <dbReference type="ARBA" id="ARBA00022837"/>
    </source>
</evidence>
<proteinExistence type="predicted"/>
<dbReference type="AlphaFoldDB" id="A0A556U8H4"/>
<dbReference type="PANTHER" id="PTHR10336">
    <property type="entry name" value="PHOSPHOINOSITIDE-SPECIFIC PHOSPHOLIPASE C FAMILY PROTEIN"/>
    <property type="match status" value="1"/>
</dbReference>
<evidence type="ECO:0000256" key="4">
    <source>
        <dbReference type="ARBA" id="ARBA00022737"/>
    </source>
</evidence>
<evidence type="ECO:0000256" key="5">
    <source>
        <dbReference type="ARBA" id="ARBA00022801"/>
    </source>
</evidence>
<evidence type="ECO:0000259" key="12">
    <source>
        <dbReference type="PROSITE" id="PS50003"/>
    </source>
</evidence>
<dbReference type="InterPro" id="IPR001849">
    <property type="entry name" value="PH_domain"/>
</dbReference>
<dbReference type="PROSITE" id="PS50003">
    <property type="entry name" value="PH_DOMAIN"/>
    <property type="match status" value="1"/>
</dbReference>
<dbReference type="GO" id="GO:0016042">
    <property type="term" value="P:lipid catabolic process"/>
    <property type="evidence" value="ECO:0007669"/>
    <property type="project" value="UniProtKB-KW"/>
</dbReference>
<dbReference type="FunFam" id="2.30.29.30:FF:000088">
    <property type="entry name" value="Phosphoinositide phospholipase C"/>
    <property type="match status" value="1"/>
</dbReference>
<dbReference type="GO" id="GO:0005886">
    <property type="term" value="C:plasma membrane"/>
    <property type="evidence" value="ECO:0007669"/>
    <property type="project" value="TreeGrafter"/>
</dbReference>
<evidence type="ECO:0000256" key="3">
    <source>
        <dbReference type="ARBA" id="ARBA00022723"/>
    </source>
</evidence>
<keyword evidence="4" id="KW-0677">Repeat</keyword>
<dbReference type="InterPro" id="IPR011993">
    <property type="entry name" value="PH-like_dom_sf"/>
</dbReference>
<keyword evidence="14" id="KW-1185">Reference proteome</keyword>
<keyword evidence="9" id="KW-0807">Transducer</keyword>
<sequence>MQCVRKKPKRSKSQELLHNEQSPNITSVNLQFLGMDGDQDLNFLLKGTELVKVRSASWRKVRFYKLQEDCKTVWHESKKNLRPKHTFSIEDVECVRPGRHTEGLRKYTEETMEMRAFSILFKGHRKNLDLIASTEEEARHWVSGLEKIISNMSKLSQEQRTEQHP</sequence>
<comment type="cofactor">
    <cofactor evidence="1">
        <name>Ca(2+)</name>
        <dbReference type="ChEBI" id="CHEBI:29108"/>
    </cofactor>
</comment>
<evidence type="ECO:0000256" key="11">
    <source>
        <dbReference type="SAM" id="MobiDB-lite"/>
    </source>
</evidence>
<dbReference type="OrthoDB" id="8931105at2759"/>
<organism evidence="13 14">
    <name type="scientific">Bagarius yarrelli</name>
    <name type="common">Goonch</name>
    <name type="synonym">Bagrus yarrelli</name>
    <dbReference type="NCBI Taxonomy" id="175774"/>
    <lineage>
        <taxon>Eukaryota</taxon>
        <taxon>Metazoa</taxon>
        <taxon>Chordata</taxon>
        <taxon>Craniata</taxon>
        <taxon>Vertebrata</taxon>
        <taxon>Euteleostomi</taxon>
        <taxon>Actinopterygii</taxon>
        <taxon>Neopterygii</taxon>
        <taxon>Teleostei</taxon>
        <taxon>Ostariophysi</taxon>
        <taxon>Siluriformes</taxon>
        <taxon>Sisoridae</taxon>
        <taxon>Sisorinae</taxon>
        <taxon>Bagarius</taxon>
    </lineage>
</organism>
<reference evidence="13 14" key="1">
    <citation type="journal article" date="2019" name="Genome Biol. Evol.">
        <title>Whole-Genome Sequencing of the Giant Devil Catfish, Bagarius yarrelli.</title>
        <authorList>
            <person name="Jiang W."/>
            <person name="Lv Y."/>
            <person name="Cheng L."/>
            <person name="Yang K."/>
            <person name="Chao B."/>
            <person name="Wang X."/>
            <person name="Li Y."/>
            <person name="Pan X."/>
            <person name="You X."/>
            <person name="Zhang Y."/>
            <person name="Yang J."/>
            <person name="Li J."/>
            <person name="Zhang X."/>
            <person name="Liu S."/>
            <person name="Sun C."/>
            <person name="Yang J."/>
            <person name="Shi Q."/>
        </authorList>
    </citation>
    <scope>NUCLEOTIDE SEQUENCE [LARGE SCALE GENOMIC DNA]</scope>
    <source>
        <strain evidence="13">JWS20170419001</strain>
        <tissue evidence="13">Muscle</tissue>
    </source>
</reference>